<evidence type="ECO:0000256" key="1">
    <source>
        <dbReference type="PROSITE-ProRule" id="PRU01076"/>
    </source>
</evidence>
<dbReference type="Pfam" id="PF04014">
    <property type="entry name" value="MazE_antitoxin"/>
    <property type="match status" value="1"/>
</dbReference>
<feature type="domain" description="SpoVT-AbrB" evidence="2">
    <location>
        <begin position="1"/>
        <end position="45"/>
    </location>
</feature>
<dbReference type="EMBL" id="JAMFTH010000001">
    <property type="protein sequence ID" value="MCP8898478.1"/>
    <property type="molecule type" value="Genomic_DNA"/>
</dbReference>
<dbReference type="InterPro" id="IPR037914">
    <property type="entry name" value="SpoVT-AbrB_sf"/>
</dbReference>
<dbReference type="PROSITE" id="PS51740">
    <property type="entry name" value="SPOVT_ABRB"/>
    <property type="match status" value="1"/>
</dbReference>
<accession>A0A9X2I0P1</accession>
<protein>
    <submittedName>
        <fullName evidence="3">AbrB/MazE/SpoVT family DNA-binding domain-containing protein</fullName>
    </submittedName>
</protein>
<comment type="caution">
    <text evidence="3">The sequence shown here is derived from an EMBL/GenBank/DDBJ whole genome shotgun (WGS) entry which is preliminary data.</text>
</comment>
<proteinExistence type="predicted"/>
<keyword evidence="1 3" id="KW-0238">DNA-binding</keyword>
<reference evidence="3" key="2">
    <citation type="submission" date="2023-01" db="EMBL/GenBank/DDBJ databases">
        <title>Gilvimarinus xylanilyticus HB14 isolated from Caulerpa lentillifera aquaculture base in Hainan, China.</title>
        <authorList>
            <person name="Zhang Y.-J."/>
        </authorList>
    </citation>
    <scope>NUCLEOTIDE SEQUENCE</scope>
    <source>
        <strain evidence="3">HB14</strain>
    </source>
</reference>
<organism evidence="3 4">
    <name type="scientific">Gilvimarinus xylanilyticus</name>
    <dbReference type="NCBI Taxonomy" id="2944139"/>
    <lineage>
        <taxon>Bacteria</taxon>
        <taxon>Pseudomonadati</taxon>
        <taxon>Pseudomonadota</taxon>
        <taxon>Gammaproteobacteria</taxon>
        <taxon>Cellvibrionales</taxon>
        <taxon>Cellvibrionaceae</taxon>
        <taxon>Gilvimarinus</taxon>
    </lineage>
</organism>
<evidence type="ECO:0000313" key="4">
    <source>
        <dbReference type="Proteomes" id="UP001139319"/>
    </source>
</evidence>
<dbReference type="Proteomes" id="UP001139319">
    <property type="component" value="Unassembled WGS sequence"/>
</dbReference>
<dbReference type="InterPro" id="IPR007159">
    <property type="entry name" value="SpoVT-AbrB_dom"/>
</dbReference>
<keyword evidence="4" id="KW-1185">Reference proteome</keyword>
<dbReference type="Gene3D" id="2.10.260.10">
    <property type="match status" value="1"/>
</dbReference>
<evidence type="ECO:0000259" key="2">
    <source>
        <dbReference type="PROSITE" id="PS51740"/>
    </source>
</evidence>
<dbReference type="GO" id="GO:0003677">
    <property type="term" value="F:DNA binding"/>
    <property type="evidence" value="ECO:0007669"/>
    <property type="project" value="UniProtKB-UniRule"/>
</dbReference>
<dbReference type="RefSeq" id="WP_253966754.1">
    <property type="nucleotide sequence ID" value="NZ_JAMFTH010000001.1"/>
</dbReference>
<dbReference type="SMART" id="SM00966">
    <property type="entry name" value="SpoVT_AbrB"/>
    <property type="match status" value="1"/>
</dbReference>
<dbReference type="AlphaFoldDB" id="A0A9X2I0P1"/>
<name>A0A9X2I0P1_9GAMM</name>
<evidence type="ECO:0000313" key="3">
    <source>
        <dbReference type="EMBL" id="MCP8898478.1"/>
    </source>
</evidence>
<dbReference type="SUPFAM" id="SSF89447">
    <property type="entry name" value="AbrB/MazE/MraZ-like"/>
    <property type="match status" value="1"/>
</dbReference>
<sequence>MPKVSSKRQITLPVDQCRLAGIEPGDEYECFVDNDGHITIIKKVSGAARGILKGVDPDTRVSEDASRQSSINA</sequence>
<gene>
    <name evidence="3" type="ORF">M6D89_04110</name>
</gene>
<reference evidence="3" key="1">
    <citation type="submission" date="2022-05" db="EMBL/GenBank/DDBJ databases">
        <authorList>
            <person name="Sun H.-N."/>
        </authorList>
    </citation>
    <scope>NUCLEOTIDE SEQUENCE</scope>
    <source>
        <strain evidence="3">HB14</strain>
    </source>
</reference>